<dbReference type="EMBL" id="CM037154">
    <property type="protein sequence ID" value="KAH7860314.1"/>
    <property type="molecule type" value="Genomic_DNA"/>
</dbReference>
<evidence type="ECO:0000313" key="2">
    <source>
        <dbReference type="Proteomes" id="UP000828048"/>
    </source>
</evidence>
<keyword evidence="2" id="KW-1185">Reference proteome</keyword>
<evidence type="ECO:0000313" key="1">
    <source>
        <dbReference type="EMBL" id="KAH7860314.1"/>
    </source>
</evidence>
<organism evidence="1 2">
    <name type="scientific">Vaccinium darrowii</name>
    <dbReference type="NCBI Taxonomy" id="229202"/>
    <lineage>
        <taxon>Eukaryota</taxon>
        <taxon>Viridiplantae</taxon>
        <taxon>Streptophyta</taxon>
        <taxon>Embryophyta</taxon>
        <taxon>Tracheophyta</taxon>
        <taxon>Spermatophyta</taxon>
        <taxon>Magnoliopsida</taxon>
        <taxon>eudicotyledons</taxon>
        <taxon>Gunneridae</taxon>
        <taxon>Pentapetalae</taxon>
        <taxon>asterids</taxon>
        <taxon>Ericales</taxon>
        <taxon>Ericaceae</taxon>
        <taxon>Vaccinioideae</taxon>
        <taxon>Vaccinieae</taxon>
        <taxon>Vaccinium</taxon>
    </lineage>
</organism>
<proteinExistence type="predicted"/>
<accession>A0ACB7Z3P3</accession>
<reference evidence="1 2" key="1">
    <citation type="journal article" date="2021" name="Hortic Res">
        <title>High-quality reference genome and annotation aids understanding of berry development for evergreen blueberry (Vaccinium darrowii).</title>
        <authorList>
            <person name="Yu J."/>
            <person name="Hulse-Kemp A.M."/>
            <person name="Babiker E."/>
            <person name="Staton M."/>
        </authorList>
    </citation>
    <scope>NUCLEOTIDE SEQUENCE [LARGE SCALE GENOMIC DNA]</scope>
    <source>
        <strain evidence="2">cv. NJ 8807/NJ 8810</strain>
        <tissue evidence="1">Young leaf</tissue>
    </source>
</reference>
<gene>
    <name evidence="1" type="ORF">Vadar_011995</name>
</gene>
<protein>
    <submittedName>
        <fullName evidence="1">Uncharacterized protein</fullName>
    </submittedName>
</protein>
<dbReference type="Proteomes" id="UP000828048">
    <property type="component" value="Chromosome 4"/>
</dbReference>
<comment type="caution">
    <text evidence="1">The sequence shown here is derived from an EMBL/GenBank/DDBJ whole genome shotgun (WGS) entry which is preliminary data.</text>
</comment>
<name>A0ACB7Z3P3_9ERIC</name>
<sequence length="730" mass="81983">MGWRVRDKDSGPPLYDRRLGGFTIKMHVGGKIEGGNYIGGTFGFVDYCHEDELGIFELCHMVRQMGKSFTNDYYLNVYGQMRLIKSDAEVVRMCQFVDTNRVVVVYAVSNAVDAIDTVDVIATQESQVGKGKGNDKDEVYVQMDEQGEDCDTDDYDLDSESSDCEDDEFEESDDGVEADDVLFEVNVDNEAEFDGIEHNSDPNDNGEDDMLDSEGTDNTEELPSHSSSSDSDDDTVRTTKKKKYPIFNENVDMLNPVFSVGMEFKTHAIFRDAIKEHSIKMGKKIKFKKSDTKKVQAVCQGRKGKKGCPWFIYGAFVKGDGVFRVKHYIDNHTCSRSYNVPWVSTNWIVKRYSDRIAINPTWPIQSLADTIEKEWTVKVDKQKVFRARRKTLEMLQGNSAEQFGELWGYIEECKNTNPGSTIELKWKPVVGSENERCTEPICPKIKKRLDKLRDLKGWIPRYFGNDQFQVEGPNEQYRVDLKGKTCGCRRWELSGIPCVHAIAAYNKLELDPMEFVHDCYKVETYMTTYANVLAPINGRELWPVTENPKLLPPDIKKRAGRPKKVRRRETEEEVPSSTQLSRKGVKMTCSFCGKTGHNKRGCKRGPNDGGGETSVPTATMNAPPVTPVAMNASPVTPARKPARKGRNAANAKKPARNAPNAATDVPISRVLTNLGADLVGGHSQSALTVSSVTTTSNQEGIKRQSIMWRRRKVYLASTKMACPSQNARGT</sequence>